<feature type="region of interest" description="Disordered" evidence="1">
    <location>
        <begin position="231"/>
        <end position="312"/>
    </location>
</feature>
<dbReference type="Proteomes" id="UP000291343">
    <property type="component" value="Unassembled WGS sequence"/>
</dbReference>
<evidence type="ECO:0000256" key="1">
    <source>
        <dbReference type="SAM" id="MobiDB-lite"/>
    </source>
</evidence>
<feature type="compositionally biased region" description="Polar residues" evidence="1">
    <location>
        <begin position="112"/>
        <end position="142"/>
    </location>
</feature>
<organism evidence="2 3">
    <name type="scientific">Laodelphax striatellus</name>
    <name type="common">Small brown planthopper</name>
    <name type="synonym">Delphax striatella</name>
    <dbReference type="NCBI Taxonomy" id="195883"/>
    <lineage>
        <taxon>Eukaryota</taxon>
        <taxon>Metazoa</taxon>
        <taxon>Ecdysozoa</taxon>
        <taxon>Arthropoda</taxon>
        <taxon>Hexapoda</taxon>
        <taxon>Insecta</taxon>
        <taxon>Pterygota</taxon>
        <taxon>Neoptera</taxon>
        <taxon>Paraneoptera</taxon>
        <taxon>Hemiptera</taxon>
        <taxon>Auchenorrhyncha</taxon>
        <taxon>Fulgoroidea</taxon>
        <taxon>Delphacidae</taxon>
        <taxon>Criomorphinae</taxon>
        <taxon>Laodelphax</taxon>
    </lineage>
</organism>
<feature type="compositionally biased region" description="Basic residues" evidence="1">
    <location>
        <begin position="29"/>
        <end position="40"/>
    </location>
</feature>
<feature type="compositionally biased region" description="Acidic residues" evidence="1">
    <location>
        <begin position="8"/>
        <end position="18"/>
    </location>
</feature>
<proteinExistence type="predicted"/>
<gene>
    <name evidence="2" type="ORF">LSTR_LSTR001087</name>
</gene>
<accession>A0A482X1V7</accession>
<feature type="compositionally biased region" description="Acidic residues" evidence="1">
    <location>
        <begin position="236"/>
        <end position="253"/>
    </location>
</feature>
<dbReference type="AlphaFoldDB" id="A0A482X1V7"/>
<feature type="compositionally biased region" description="Basic and acidic residues" evidence="1">
    <location>
        <begin position="297"/>
        <end position="312"/>
    </location>
</feature>
<feature type="compositionally biased region" description="Acidic residues" evidence="1">
    <location>
        <begin position="267"/>
        <end position="296"/>
    </location>
</feature>
<feature type="region of interest" description="Disordered" evidence="1">
    <location>
        <begin position="1"/>
        <end position="142"/>
    </location>
</feature>
<dbReference type="STRING" id="195883.A0A482X1V7"/>
<feature type="compositionally biased region" description="Gly residues" evidence="1">
    <location>
        <begin position="76"/>
        <end position="86"/>
    </location>
</feature>
<sequence length="312" mass="34803">MTKTGVESENEFDVDEPEEVGKDESKSKTNSRRQSSRVRVSRVPVLKDRGSTDDDLSDEDSDFERSLPKKRMRRSSGGGRSGSGGGRRGRPTRVSSSANGQAADVSNDGSEDNSNAMPESGSDTEPTSTTNYALSSYSPTFQSGSFVVSKKDFKKLTDPPIWKIDGKALLQKFIAFQHEGKTQYKNTSVYSGWSTSTKLKFYPCSVVFKKQSKRETILEFLKDKIVPDENYVCSESEPEGDEDDGDDEREEGEVANGVQKEKKNNDSEDEDHEEEDEEEDEEDEGDLEDEDDENGEKEETGEGKESDEKPKE</sequence>
<evidence type="ECO:0000313" key="3">
    <source>
        <dbReference type="Proteomes" id="UP000291343"/>
    </source>
</evidence>
<comment type="caution">
    <text evidence="2">The sequence shown here is derived from an EMBL/GenBank/DDBJ whole genome shotgun (WGS) entry which is preliminary data.</text>
</comment>
<reference evidence="2 3" key="1">
    <citation type="journal article" date="2017" name="Gigascience">
        <title>Genome sequence of the small brown planthopper, Laodelphax striatellus.</title>
        <authorList>
            <person name="Zhu J."/>
            <person name="Jiang F."/>
            <person name="Wang X."/>
            <person name="Yang P."/>
            <person name="Bao Y."/>
            <person name="Zhao W."/>
            <person name="Wang W."/>
            <person name="Lu H."/>
            <person name="Wang Q."/>
            <person name="Cui N."/>
            <person name="Li J."/>
            <person name="Chen X."/>
            <person name="Luo L."/>
            <person name="Yu J."/>
            <person name="Kang L."/>
            <person name="Cui F."/>
        </authorList>
    </citation>
    <scope>NUCLEOTIDE SEQUENCE [LARGE SCALE GENOMIC DNA]</scope>
    <source>
        <strain evidence="2">Lst14</strain>
    </source>
</reference>
<protein>
    <submittedName>
        <fullName evidence="2">Uncharacterized protein</fullName>
    </submittedName>
</protein>
<dbReference type="OrthoDB" id="309640at2759"/>
<dbReference type="InParanoid" id="A0A482X1V7"/>
<dbReference type="EMBL" id="QKKF02019844">
    <property type="protein sequence ID" value="RZF39566.1"/>
    <property type="molecule type" value="Genomic_DNA"/>
</dbReference>
<feature type="compositionally biased region" description="Acidic residues" evidence="1">
    <location>
        <begin position="53"/>
        <end position="62"/>
    </location>
</feature>
<name>A0A482X1V7_LAOST</name>
<keyword evidence="3" id="KW-1185">Reference proteome</keyword>
<evidence type="ECO:0000313" key="2">
    <source>
        <dbReference type="EMBL" id="RZF39566.1"/>
    </source>
</evidence>